<dbReference type="Proteomes" id="UP000321513">
    <property type="component" value="Unassembled WGS sequence"/>
</dbReference>
<reference evidence="2 3" key="1">
    <citation type="submission" date="2019-07" db="EMBL/GenBank/DDBJ databases">
        <title>Whole genome shotgun sequence of Segetibacter aerophilus NBRC 106135.</title>
        <authorList>
            <person name="Hosoyama A."/>
            <person name="Uohara A."/>
            <person name="Ohji S."/>
            <person name="Ichikawa N."/>
        </authorList>
    </citation>
    <scope>NUCLEOTIDE SEQUENCE [LARGE SCALE GENOMIC DNA]</scope>
    <source>
        <strain evidence="2 3">NBRC 106135</strain>
    </source>
</reference>
<dbReference type="PANTHER" id="PTHR43798:SF33">
    <property type="entry name" value="HYDROLASE, PUTATIVE (AFU_ORTHOLOGUE AFUA_2G14860)-RELATED"/>
    <property type="match status" value="1"/>
</dbReference>
<dbReference type="GO" id="GO:0016020">
    <property type="term" value="C:membrane"/>
    <property type="evidence" value="ECO:0007669"/>
    <property type="project" value="TreeGrafter"/>
</dbReference>
<dbReference type="AlphaFoldDB" id="A0A512B6R8"/>
<proteinExistence type="predicted"/>
<dbReference type="PRINTS" id="PR00412">
    <property type="entry name" value="EPOXHYDRLASE"/>
</dbReference>
<feature type="domain" description="AB hydrolase-1" evidence="1">
    <location>
        <begin position="15"/>
        <end position="261"/>
    </location>
</feature>
<organism evidence="2 3">
    <name type="scientific">Segetibacter aerophilus</name>
    <dbReference type="NCBI Taxonomy" id="670293"/>
    <lineage>
        <taxon>Bacteria</taxon>
        <taxon>Pseudomonadati</taxon>
        <taxon>Bacteroidota</taxon>
        <taxon>Chitinophagia</taxon>
        <taxon>Chitinophagales</taxon>
        <taxon>Chitinophagaceae</taxon>
        <taxon>Segetibacter</taxon>
    </lineage>
</organism>
<dbReference type="GO" id="GO:0047372">
    <property type="term" value="F:monoacylglycerol lipase activity"/>
    <property type="evidence" value="ECO:0007669"/>
    <property type="project" value="TreeGrafter"/>
</dbReference>
<dbReference type="PRINTS" id="PR00111">
    <property type="entry name" value="ABHYDROLASE"/>
</dbReference>
<dbReference type="InterPro" id="IPR000639">
    <property type="entry name" value="Epox_hydrolase-like"/>
</dbReference>
<dbReference type="InterPro" id="IPR029058">
    <property type="entry name" value="AB_hydrolase_fold"/>
</dbReference>
<keyword evidence="2" id="KW-0378">Hydrolase</keyword>
<name>A0A512B6R8_9BACT</name>
<evidence type="ECO:0000259" key="1">
    <source>
        <dbReference type="Pfam" id="PF00561"/>
    </source>
</evidence>
<dbReference type="PANTHER" id="PTHR43798">
    <property type="entry name" value="MONOACYLGLYCEROL LIPASE"/>
    <property type="match status" value="1"/>
</dbReference>
<accession>A0A512B6R8</accession>
<keyword evidence="3" id="KW-1185">Reference proteome</keyword>
<dbReference type="GO" id="GO:0046464">
    <property type="term" value="P:acylglycerol catabolic process"/>
    <property type="evidence" value="ECO:0007669"/>
    <property type="project" value="TreeGrafter"/>
</dbReference>
<dbReference type="InterPro" id="IPR050266">
    <property type="entry name" value="AB_hydrolase_sf"/>
</dbReference>
<dbReference type="EMBL" id="BJYT01000001">
    <property type="protein sequence ID" value="GEO07649.1"/>
    <property type="molecule type" value="Genomic_DNA"/>
</dbReference>
<comment type="caution">
    <text evidence="2">The sequence shown here is derived from an EMBL/GenBank/DDBJ whole genome shotgun (WGS) entry which is preliminary data.</text>
</comment>
<evidence type="ECO:0000313" key="2">
    <source>
        <dbReference type="EMBL" id="GEO07649.1"/>
    </source>
</evidence>
<evidence type="ECO:0000313" key="3">
    <source>
        <dbReference type="Proteomes" id="UP000321513"/>
    </source>
</evidence>
<gene>
    <name evidence="2" type="ORF">SAE01_01450</name>
</gene>
<dbReference type="SUPFAM" id="SSF53474">
    <property type="entry name" value="alpha/beta-Hydrolases"/>
    <property type="match status" value="1"/>
</dbReference>
<dbReference type="InterPro" id="IPR000073">
    <property type="entry name" value="AB_hydrolase_1"/>
</dbReference>
<dbReference type="Gene3D" id="3.40.50.1820">
    <property type="entry name" value="alpha/beta hydrolase"/>
    <property type="match status" value="1"/>
</dbReference>
<sequence>MAYMDVTPAKPNGEAVLLLHGKNFNGYYWRDVIAALIKEGYRVVLPDQIGWGKSDKPVIHYSFPLLANNTKKLLDTLGITKVNVVAHSMGGMLAIRFAVMYPTIVSKLVLENPIGLEDYSLFVPYQSTDKLYENEKQSTYESLKKYQQSYYPEWKPEYEQYVQAQLDASMIGNKDTNALVSAITYQVIYEQPVVYYFDKIQAPTLLIIGQEDRTVVGKNLLNDEQKKQYGQYPTLGRKTKNAIKNSILVEVPGVGHIPHIQALPTYLKRLLTFLKRP</sequence>
<dbReference type="Pfam" id="PF00561">
    <property type="entry name" value="Abhydrolase_1"/>
    <property type="match status" value="1"/>
</dbReference>
<protein>
    <submittedName>
        <fullName evidence="2">Hydrolase</fullName>
    </submittedName>
</protein>